<reference evidence="10 11" key="1">
    <citation type="submission" date="2011-02" db="EMBL/GenBank/DDBJ databases">
        <title>The Genome Sequence of Sphaeroforma arctica JP610.</title>
        <authorList>
            <consortium name="The Broad Institute Genome Sequencing Platform"/>
            <person name="Russ C."/>
            <person name="Cuomo C."/>
            <person name="Young S.K."/>
            <person name="Zeng Q."/>
            <person name="Gargeya S."/>
            <person name="Alvarado L."/>
            <person name="Berlin A."/>
            <person name="Chapman S.B."/>
            <person name="Chen Z."/>
            <person name="Freedman E."/>
            <person name="Gellesch M."/>
            <person name="Goldberg J."/>
            <person name="Griggs A."/>
            <person name="Gujja S."/>
            <person name="Heilman E."/>
            <person name="Heiman D."/>
            <person name="Howarth C."/>
            <person name="Mehta T."/>
            <person name="Neiman D."/>
            <person name="Pearson M."/>
            <person name="Roberts A."/>
            <person name="Saif S."/>
            <person name="Shea T."/>
            <person name="Shenoy N."/>
            <person name="Sisk P."/>
            <person name="Stolte C."/>
            <person name="Sykes S."/>
            <person name="White J."/>
            <person name="Yandava C."/>
            <person name="Burger G."/>
            <person name="Gray M.W."/>
            <person name="Holland P.W.H."/>
            <person name="King N."/>
            <person name="Lang F.B.F."/>
            <person name="Roger A.J."/>
            <person name="Ruiz-Trillo I."/>
            <person name="Haas B."/>
            <person name="Nusbaum C."/>
            <person name="Birren B."/>
        </authorList>
    </citation>
    <scope>NUCLEOTIDE SEQUENCE [LARGE SCALE GENOMIC DNA]</scope>
    <source>
        <strain evidence="10 11">JP610</strain>
    </source>
</reference>
<dbReference type="CDD" id="cd00622">
    <property type="entry name" value="PLPDE_III_ODC"/>
    <property type="match status" value="1"/>
</dbReference>
<dbReference type="GO" id="GO:0004586">
    <property type="term" value="F:ornithine decarboxylase activity"/>
    <property type="evidence" value="ECO:0007669"/>
    <property type="project" value="TreeGrafter"/>
</dbReference>
<dbReference type="STRING" id="667725.A0A0L0G162"/>
<feature type="modified residue" description="N6-(pyridoxal phosphate)lysine" evidence="5">
    <location>
        <position position="67"/>
    </location>
</feature>
<dbReference type="PRINTS" id="PR01179">
    <property type="entry name" value="ODADCRBXLASE"/>
</dbReference>
<feature type="compositionally biased region" description="Basic and acidic residues" evidence="7">
    <location>
        <begin position="303"/>
        <end position="312"/>
    </location>
</feature>
<protein>
    <recommendedName>
        <fullName evidence="12">Ornithine decarboxylase</fullName>
    </recommendedName>
</protein>
<evidence type="ECO:0000256" key="2">
    <source>
        <dbReference type="ARBA" id="ARBA00008872"/>
    </source>
</evidence>
<comment type="cofactor">
    <cofactor evidence="1 5">
        <name>pyridoxal 5'-phosphate</name>
        <dbReference type="ChEBI" id="CHEBI:597326"/>
    </cofactor>
</comment>
<dbReference type="Gene3D" id="2.40.37.10">
    <property type="entry name" value="Lyase, Ornithine Decarboxylase, Chain A, domain 1"/>
    <property type="match status" value="1"/>
</dbReference>
<feature type="active site" description="Proton donor" evidence="5">
    <location>
        <position position="411"/>
    </location>
</feature>
<dbReference type="PANTHER" id="PTHR11482">
    <property type="entry name" value="ARGININE/DIAMINOPIMELATE/ORNITHINE DECARBOXYLASE"/>
    <property type="match status" value="1"/>
</dbReference>
<dbReference type="GeneID" id="25905351"/>
<evidence type="ECO:0000256" key="6">
    <source>
        <dbReference type="RuleBase" id="RU003737"/>
    </source>
</evidence>
<dbReference type="Pfam" id="PF02784">
    <property type="entry name" value="Orn_Arg_deC_N"/>
    <property type="match status" value="1"/>
</dbReference>
<organism evidence="10 11">
    <name type="scientific">Sphaeroforma arctica JP610</name>
    <dbReference type="NCBI Taxonomy" id="667725"/>
    <lineage>
        <taxon>Eukaryota</taxon>
        <taxon>Ichthyosporea</taxon>
        <taxon>Ichthyophonida</taxon>
        <taxon>Sphaeroforma</taxon>
    </lineage>
</organism>
<dbReference type="OrthoDB" id="5034579at2759"/>
<dbReference type="PRINTS" id="PR01182">
    <property type="entry name" value="ORNDCRBXLASE"/>
</dbReference>
<dbReference type="AlphaFoldDB" id="A0A0L0G162"/>
<dbReference type="Proteomes" id="UP000054560">
    <property type="component" value="Unassembled WGS sequence"/>
</dbReference>
<proteinExistence type="inferred from homology"/>
<dbReference type="InterPro" id="IPR022644">
    <property type="entry name" value="De-COase2_N"/>
</dbReference>
<dbReference type="SUPFAM" id="SSF50621">
    <property type="entry name" value="Alanine racemase C-terminal domain-like"/>
    <property type="match status" value="1"/>
</dbReference>
<evidence type="ECO:0000259" key="8">
    <source>
        <dbReference type="Pfam" id="PF00278"/>
    </source>
</evidence>
<keyword evidence="3 5" id="KW-0663">Pyridoxal phosphate</keyword>
<sequence>MVSRNVVDTVDTMEAREVTKREIMESIAEQAFPDNDPMYLIDVGEVIRKHRVWKELLPKVEPFYAMKCNPDPVIMKMLASSLNTGFDCASREEMQLAIELGVSPDRIIYANPCKAPSHLRYAKSVGVDLMTFDNEDELCKIKQVYPNARLVLRVLTDDSYSVCRLGVKFGADPRRVFCLLQTAKEMDLDVVGISFHVGSGCYNSDAFLDALRVARAGFDAGAEMGFNFTLLDIGGGFPGTDDAVISFAEICSVLTDGFARYFPQEKFAHVRIIAEPGRYYVAASHSLAVNVFARRQIQGDSDSDLRLEREDSGVSGSSDIESGPNTANDTWHADRSDDENLTQSQAELAVKFMYYVNDSTYASFNSIINDHAIVVPQVLKKAEEPKSKHLSVLGSADDEQLYACSVWGPTCDGLDCINKEATLPRLAVGSWLRFDEMGAYTCAASSRFNGFQLAGKRYINTEVNTDALVDEVLTGLGLTPMEYVCDILTEGKVQAGAALCN</sequence>
<feature type="compositionally biased region" description="Polar residues" evidence="7">
    <location>
        <begin position="314"/>
        <end position="329"/>
    </location>
</feature>
<evidence type="ECO:0000256" key="5">
    <source>
        <dbReference type="PIRSR" id="PIRSR600183-50"/>
    </source>
</evidence>
<dbReference type="RefSeq" id="XP_014156784.1">
    <property type="nucleotide sequence ID" value="XM_014301309.1"/>
</dbReference>
<gene>
    <name evidence="10" type="ORF">SARC_04847</name>
</gene>
<dbReference type="EMBL" id="KQ241883">
    <property type="protein sequence ID" value="KNC82882.1"/>
    <property type="molecule type" value="Genomic_DNA"/>
</dbReference>
<dbReference type="InterPro" id="IPR000183">
    <property type="entry name" value="Orn/DAP/Arg_de-COase"/>
</dbReference>
<dbReference type="InterPro" id="IPR022643">
    <property type="entry name" value="De-COase2_C"/>
</dbReference>
<dbReference type="GO" id="GO:0033387">
    <property type="term" value="P:putrescine biosynthetic process from arginine, via ornithine"/>
    <property type="evidence" value="ECO:0007669"/>
    <property type="project" value="TreeGrafter"/>
</dbReference>
<evidence type="ECO:0000256" key="4">
    <source>
        <dbReference type="ARBA" id="ARBA00023239"/>
    </source>
</evidence>
<feature type="domain" description="Orn/DAP/Arg decarboxylase 2 C-terminal" evidence="8">
    <location>
        <begin position="345"/>
        <end position="438"/>
    </location>
</feature>
<dbReference type="InterPro" id="IPR009006">
    <property type="entry name" value="Ala_racemase/Decarboxylase_C"/>
</dbReference>
<dbReference type="Pfam" id="PF00278">
    <property type="entry name" value="Orn_DAP_Arg_deC"/>
    <property type="match status" value="1"/>
</dbReference>
<dbReference type="GO" id="GO:0005737">
    <property type="term" value="C:cytoplasm"/>
    <property type="evidence" value="ECO:0007669"/>
    <property type="project" value="TreeGrafter"/>
</dbReference>
<evidence type="ECO:0000313" key="11">
    <source>
        <dbReference type="Proteomes" id="UP000054560"/>
    </source>
</evidence>
<dbReference type="InterPro" id="IPR002433">
    <property type="entry name" value="Orn_de-COase"/>
</dbReference>
<evidence type="ECO:0000256" key="7">
    <source>
        <dbReference type="SAM" id="MobiDB-lite"/>
    </source>
</evidence>
<dbReference type="eggNOG" id="KOG0622">
    <property type="taxonomic scope" value="Eukaryota"/>
</dbReference>
<evidence type="ECO:0000313" key="10">
    <source>
        <dbReference type="EMBL" id="KNC82882.1"/>
    </source>
</evidence>
<accession>A0A0L0G162</accession>
<evidence type="ECO:0000256" key="3">
    <source>
        <dbReference type="ARBA" id="ARBA00022898"/>
    </source>
</evidence>
<evidence type="ECO:0008006" key="12">
    <source>
        <dbReference type="Google" id="ProtNLM"/>
    </source>
</evidence>
<dbReference type="FunFam" id="3.20.20.10:FF:000005">
    <property type="entry name" value="Ornithine decarboxylase"/>
    <property type="match status" value="1"/>
</dbReference>
<evidence type="ECO:0000259" key="9">
    <source>
        <dbReference type="Pfam" id="PF02784"/>
    </source>
</evidence>
<comment type="similarity">
    <text evidence="2 6">Belongs to the Orn/Lys/Arg decarboxylase class-II family.</text>
</comment>
<name>A0A0L0G162_9EUKA</name>
<dbReference type="PANTHER" id="PTHR11482:SF6">
    <property type="entry name" value="ORNITHINE DECARBOXYLASE 1-RELATED"/>
    <property type="match status" value="1"/>
</dbReference>
<evidence type="ECO:0000256" key="1">
    <source>
        <dbReference type="ARBA" id="ARBA00001933"/>
    </source>
</evidence>
<keyword evidence="4" id="KW-0456">Lyase</keyword>
<feature type="domain" description="Orn/DAP/Arg decarboxylase 2 N-terminal" evidence="9">
    <location>
        <begin position="44"/>
        <end position="282"/>
    </location>
</feature>
<dbReference type="SUPFAM" id="SSF51419">
    <property type="entry name" value="PLP-binding barrel"/>
    <property type="match status" value="1"/>
</dbReference>
<keyword evidence="11" id="KW-1185">Reference proteome</keyword>
<feature type="region of interest" description="Disordered" evidence="7">
    <location>
        <begin position="303"/>
        <end position="339"/>
    </location>
</feature>
<dbReference type="InterPro" id="IPR029066">
    <property type="entry name" value="PLP-binding_barrel"/>
</dbReference>
<dbReference type="Gene3D" id="3.20.20.10">
    <property type="entry name" value="Alanine racemase"/>
    <property type="match status" value="1"/>
</dbReference>